<feature type="non-terminal residue" evidence="2">
    <location>
        <position position="1"/>
    </location>
</feature>
<organism evidence="2">
    <name type="scientific">marine metagenome</name>
    <dbReference type="NCBI Taxonomy" id="408172"/>
    <lineage>
        <taxon>unclassified sequences</taxon>
        <taxon>metagenomes</taxon>
        <taxon>ecological metagenomes</taxon>
    </lineage>
</organism>
<accession>A0A383BIG0</accession>
<proteinExistence type="predicted"/>
<dbReference type="EMBL" id="UINC01200707">
    <property type="protein sequence ID" value="SVE19714.1"/>
    <property type="molecule type" value="Genomic_DNA"/>
</dbReference>
<feature type="region of interest" description="Disordered" evidence="1">
    <location>
        <begin position="1"/>
        <end position="22"/>
    </location>
</feature>
<dbReference type="AlphaFoldDB" id="A0A383BIG0"/>
<name>A0A383BIG0_9ZZZZ</name>
<evidence type="ECO:0000313" key="2">
    <source>
        <dbReference type="EMBL" id="SVE19714.1"/>
    </source>
</evidence>
<gene>
    <name evidence="2" type="ORF">METZ01_LOCUS472568</name>
</gene>
<reference evidence="2" key="1">
    <citation type="submission" date="2018-05" db="EMBL/GenBank/DDBJ databases">
        <authorList>
            <person name="Lanie J.A."/>
            <person name="Ng W.-L."/>
            <person name="Kazmierczak K.M."/>
            <person name="Andrzejewski T.M."/>
            <person name="Davidsen T.M."/>
            <person name="Wayne K.J."/>
            <person name="Tettelin H."/>
            <person name="Glass J.I."/>
            <person name="Rusch D."/>
            <person name="Podicherti R."/>
            <person name="Tsui H.-C.T."/>
            <person name="Winkler M.E."/>
        </authorList>
    </citation>
    <scope>NUCLEOTIDE SEQUENCE</scope>
</reference>
<evidence type="ECO:0000256" key="1">
    <source>
        <dbReference type="SAM" id="MobiDB-lite"/>
    </source>
</evidence>
<protein>
    <submittedName>
        <fullName evidence="2">Uncharacterized protein</fullName>
    </submittedName>
</protein>
<sequence length="22" mass="2296">RLAHAPRLTSGDRTGDIPPPPA</sequence>